<protein>
    <submittedName>
        <fullName evidence="2">Uncharacterized protein</fullName>
    </submittedName>
</protein>
<organism evidence="2 3">
    <name type="scientific">Vitis vinifera</name>
    <name type="common">Grape</name>
    <dbReference type="NCBI Taxonomy" id="29760"/>
    <lineage>
        <taxon>Eukaryota</taxon>
        <taxon>Viridiplantae</taxon>
        <taxon>Streptophyta</taxon>
        <taxon>Embryophyta</taxon>
        <taxon>Tracheophyta</taxon>
        <taxon>Spermatophyta</taxon>
        <taxon>Magnoliopsida</taxon>
        <taxon>eudicotyledons</taxon>
        <taxon>Gunneridae</taxon>
        <taxon>Pentapetalae</taxon>
        <taxon>rosids</taxon>
        <taxon>Vitales</taxon>
        <taxon>Vitaceae</taxon>
        <taxon>Viteae</taxon>
        <taxon>Vitis</taxon>
    </lineage>
</organism>
<reference evidence="2 3" key="1">
    <citation type="journal article" date="2018" name="PLoS Genet.">
        <title>Population sequencing reveals clonal diversity and ancestral inbreeding in the grapevine cultivar Chardonnay.</title>
        <authorList>
            <person name="Roach M.J."/>
            <person name="Johnson D.L."/>
            <person name="Bohlmann J."/>
            <person name="van Vuuren H.J."/>
            <person name="Jones S.J."/>
            <person name="Pretorius I.S."/>
            <person name="Schmidt S.A."/>
            <person name="Borneman A.R."/>
        </authorList>
    </citation>
    <scope>NUCLEOTIDE SEQUENCE [LARGE SCALE GENOMIC DNA]</scope>
    <source>
        <strain evidence="3">cv. Chardonnay</strain>
        <tissue evidence="2">Leaf</tissue>
    </source>
</reference>
<evidence type="ECO:0000313" key="2">
    <source>
        <dbReference type="EMBL" id="RVW23816.1"/>
    </source>
</evidence>
<proteinExistence type="predicted"/>
<dbReference type="Proteomes" id="UP000288805">
    <property type="component" value="Unassembled WGS sequence"/>
</dbReference>
<feature type="region of interest" description="Disordered" evidence="1">
    <location>
        <begin position="59"/>
        <end position="153"/>
    </location>
</feature>
<sequence>MSVRKWPSFAKSFCNSFDSSAKIFAAAKPSLTHECHFAEQEPPFRSCECCEATKRENTRFRSQSSIPQGGNAIAAVCSSPSSSPTTREPPSHLLRSSLPTKSRHFDMARTRGAKSSSPSNHKRVPREVPVQSPTSESPRPEAVSPRRSPRLKTLRRGVISLGQWGRPLQKRAKVESSEPIDLIEQSPVPHQSPLQRHLRCRLRRRLASLRSSSRHFLNPKFHLG</sequence>
<evidence type="ECO:0000256" key="1">
    <source>
        <dbReference type="SAM" id="MobiDB-lite"/>
    </source>
</evidence>
<comment type="caution">
    <text evidence="2">The sequence shown here is derived from an EMBL/GenBank/DDBJ whole genome shotgun (WGS) entry which is preliminary data.</text>
</comment>
<dbReference type="AlphaFoldDB" id="A0A438CKR7"/>
<gene>
    <name evidence="2" type="ORF">CK203_097999</name>
</gene>
<accession>A0A438CKR7</accession>
<name>A0A438CKR7_VITVI</name>
<evidence type="ECO:0000313" key="3">
    <source>
        <dbReference type="Proteomes" id="UP000288805"/>
    </source>
</evidence>
<feature type="compositionally biased region" description="Low complexity" evidence="1">
    <location>
        <begin position="78"/>
        <end position="88"/>
    </location>
</feature>
<dbReference type="EMBL" id="QGNW01002186">
    <property type="protein sequence ID" value="RVW23816.1"/>
    <property type="molecule type" value="Genomic_DNA"/>
</dbReference>